<name>A0A891GSB6_THANO</name>
<feature type="transmembrane region" description="Helical" evidence="1">
    <location>
        <begin position="12"/>
        <end position="36"/>
    </location>
</feature>
<evidence type="ECO:0000313" key="2">
    <source>
        <dbReference type="EMBL" id="QRK25917.1"/>
    </source>
</evidence>
<dbReference type="AlphaFoldDB" id="A0A891GSB6"/>
<keyword evidence="1" id="KW-0472">Membrane</keyword>
<keyword evidence="1" id="KW-1133">Transmembrane helix</keyword>
<proteinExistence type="predicted"/>
<dbReference type="RefSeq" id="YP_010164014.1">
    <property type="nucleotide sequence ID" value="NC_057471.1"/>
</dbReference>
<organism evidence="2">
    <name type="scientific">Thalassiosira nordenskioeldii</name>
    <name type="common">Marine diatom</name>
    <dbReference type="NCBI Taxonomy" id="83372"/>
    <lineage>
        <taxon>Eukaryota</taxon>
        <taxon>Sar</taxon>
        <taxon>Stramenopiles</taxon>
        <taxon>Ochrophyta</taxon>
        <taxon>Bacillariophyta</taxon>
        <taxon>Coscinodiscophyceae</taxon>
        <taxon>Thalassiosirophycidae</taxon>
        <taxon>Thalassiosirales</taxon>
        <taxon>Thalassiosiraceae</taxon>
        <taxon>Thalassiosira</taxon>
    </lineage>
</organism>
<reference evidence="2" key="1">
    <citation type="journal article" date="2021" name="Mitochondrial DNA Part B Resour">
        <title>Complete mitochondrial genome of the harmful algal bloom species Thalassiosira nordenskioeldii (Mediophyceae, Bacillariophyta) from the east China sea.</title>
        <authorList>
            <person name="Liu K."/>
            <person name="Liu S."/>
            <person name="Chen Y."/>
            <person name="Liu F."/>
            <person name="Chen N."/>
        </authorList>
    </citation>
    <scope>NUCLEOTIDE SEQUENCE</scope>
    <source>
        <strain evidence="2">CNS00052</strain>
    </source>
</reference>
<geneLocation type="mitochondrion" evidence="2"/>
<dbReference type="EMBL" id="MW387419">
    <property type="protein sequence ID" value="QRK25917.1"/>
    <property type="molecule type" value="Genomic_DNA"/>
</dbReference>
<keyword evidence="1" id="KW-0812">Transmembrane</keyword>
<evidence type="ECO:0000256" key="1">
    <source>
        <dbReference type="SAM" id="Phobius"/>
    </source>
</evidence>
<sequence>MPQFDILTLGAQVFGLLTTLFFFHYFSISVVLPNFIEVKKFRTKKLVKNTVSISAMGLELTNNKKVINHNYTLFMQ</sequence>
<protein>
    <submittedName>
        <fullName evidence="2">ATP synthase F0 subunit 8</fullName>
    </submittedName>
</protein>
<accession>A0A891GSB6</accession>
<dbReference type="GeneID" id="67267253"/>
<keyword evidence="2" id="KW-0496">Mitochondrion</keyword>
<gene>
    <name evidence="2" type="primary">atp8</name>
</gene>